<name>A0A931FRE7_9HYPH</name>
<dbReference type="InterPro" id="IPR000160">
    <property type="entry name" value="GGDEF_dom"/>
</dbReference>
<dbReference type="Pfam" id="PF00563">
    <property type="entry name" value="EAL"/>
    <property type="match status" value="1"/>
</dbReference>
<dbReference type="InterPro" id="IPR001633">
    <property type="entry name" value="EAL_dom"/>
</dbReference>
<dbReference type="InterPro" id="IPR035919">
    <property type="entry name" value="EAL_sf"/>
</dbReference>
<keyword evidence="1" id="KW-0472">Membrane</keyword>
<feature type="transmembrane region" description="Helical" evidence="1">
    <location>
        <begin position="103"/>
        <end position="130"/>
    </location>
</feature>
<dbReference type="Proteomes" id="UP000599312">
    <property type="component" value="Unassembled WGS sequence"/>
</dbReference>
<dbReference type="NCBIfam" id="TIGR00254">
    <property type="entry name" value="GGDEF"/>
    <property type="match status" value="1"/>
</dbReference>
<dbReference type="SUPFAM" id="SSF55073">
    <property type="entry name" value="Nucleotide cyclase"/>
    <property type="match status" value="1"/>
</dbReference>
<dbReference type="CDD" id="cd01948">
    <property type="entry name" value="EAL"/>
    <property type="match status" value="1"/>
</dbReference>
<dbReference type="InterPro" id="IPR043128">
    <property type="entry name" value="Rev_trsase/Diguanyl_cyclase"/>
</dbReference>
<dbReference type="Pfam" id="PF00989">
    <property type="entry name" value="PAS"/>
    <property type="match status" value="1"/>
</dbReference>
<reference evidence="6" key="1">
    <citation type="submission" date="2020-11" db="EMBL/GenBank/DDBJ databases">
        <authorList>
            <person name="Kim M.K."/>
        </authorList>
    </citation>
    <scope>NUCLEOTIDE SEQUENCE</scope>
    <source>
        <strain evidence="6">BT350</strain>
    </source>
</reference>
<feature type="domain" description="PAC" evidence="3">
    <location>
        <begin position="280"/>
        <end position="330"/>
    </location>
</feature>
<dbReference type="SUPFAM" id="SSF141868">
    <property type="entry name" value="EAL domain-like"/>
    <property type="match status" value="1"/>
</dbReference>
<gene>
    <name evidence="6" type="ORF">I2H38_04760</name>
</gene>
<keyword evidence="7" id="KW-1185">Reference proteome</keyword>
<keyword evidence="1" id="KW-1133">Transmembrane helix</keyword>
<feature type="domain" description="PAS" evidence="2">
    <location>
        <begin position="209"/>
        <end position="281"/>
    </location>
</feature>
<evidence type="ECO:0000259" key="3">
    <source>
        <dbReference type="PROSITE" id="PS50113"/>
    </source>
</evidence>
<evidence type="ECO:0000259" key="4">
    <source>
        <dbReference type="PROSITE" id="PS50883"/>
    </source>
</evidence>
<evidence type="ECO:0000256" key="1">
    <source>
        <dbReference type="SAM" id="Phobius"/>
    </source>
</evidence>
<dbReference type="InterPro" id="IPR029787">
    <property type="entry name" value="Nucleotide_cyclase"/>
</dbReference>
<feature type="transmembrane region" description="Helical" evidence="1">
    <location>
        <begin position="166"/>
        <end position="183"/>
    </location>
</feature>
<dbReference type="Pfam" id="PF00990">
    <property type="entry name" value="GGDEF"/>
    <property type="match status" value="1"/>
</dbReference>
<dbReference type="GO" id="GO:0006355">
    <property type="term" value="P:regulation of DNA-templated transcription"/>
    <property type="evidence" value="ECO:0007669"/>
    <property type="project" value="InterPro"/>
</dbReference>
<keyword evidence="1" id="KW-0812">Transmembrane</keyword>
<dbReference type="PANTHER" id="PTHR44757">
    <property type="entry name" value="DIGUANYLATE CYCLASE DGCP"/>
    <property type="match status" value="1"/>
</dbReference>
<comment type="caution">
    <text evidence="6">The sequence shown here is derived from an EMBL/GenBank/DDBJ whole genome shotgun (WGS) entry which is preliminary data.</text>
</comment>
<protein>
    <submittedName>
        <fullName evidence="6">EAL domain-containing protein</fullName>
    </submittedName>
</protein>
<dbReference type="PROSITE" id="PS50112">
    <property type="entry name" value="PAS"/>
    <property type="match status" value="1"/>
</dbReference>
<accession>A0A931FRE7</accession>
<organism evidence="6 7">
    <name type="scientific">Microvirga alba</name>
    <dbReference type="NCBI Taxonomy" id="2791025"/>
    <lineage>
        <taxon>Bacteria</taxon>
        <taxon>Pseudomonadati</taxon>
        <taxon>Pseudomonadota</taxon>
        <taxon>Alphaproteobacteria</taxon>
        <taxon>Hyphomicrobiales</taxon>
        <taxon>Methylobacteriaceae</taxon>
        <taxon>Microvirga</taxon>
    </lineage>
</organism>
<dbReference type="RefSeq" id="WP_196270691.1">
    <property type="nucleotide sequence ID" value="NZ_JADQDO010000002.1"/>
</dbReference>
<dbReference type="Gene3D" id="3.30.70.270">
    <property type="match status" value="1"/>
</dbReference>
<dbReference type="Gene3D" id="3.30.450.20">
    <property type="entry name" value="PAS domain"/>
    <property type="match status" value="1"/>
</dbReference>
<dbReference type="PROSITE" id="PS50887">
    <property type="entry name" value="GGDEF"/>
    <property type="match status" value="1"/>
</dbReference>
<dbReference type="EMBL" id="JADQDO010000002">
    <property type="protein sequence ID" value="MBF9232686.1"/>
    <property type="molecule type" value="Genomic_DNA"/>
</dbReference>
<feature type="transmembrane region" description="Helical" evidence="1">
    <location>
        <begin position="36"/>
        <end position="55"/>
    </location>
</feature>
<dbReference type="PANTHER" id="PTHR44757:SF2">
    <property type="entry name" value="BIOFILM ARCHITECTURE MAINTENANCE PROTEIN MBAA"/>
    <property type="match status" value="1"/>
</dbReference>
<dbReference type="AlphaFoldDB" id="A0A931FRE7"/>
<dbReference type="Gene3D" id="3.20.20.450">
    <property type="entry name" value="EAL domain"/>
    <property type="match status" value="1"/>
</dbReference>
<feature type="transmembrane region" description="Helical" evidence="1">
    <location>
        <begin position="136"/>
        <end position="154"/>
    </location>
</feature>
<feature type="domain" description="GGDEF" evidence="5">
    <location>
        <begin position="362"/>
        <end position="495"/>
    </location>
</feature>
<dbReference type="SMART" id="SM00052">
    <property type="entry name" value="EAL"/>
    <property type="match status" value="1"/>
</dbReference>
<dbReference type="InterPro" id="IPR052155">
    <property type="entry name" value="Biofilm_reg_signaling"/>
</dbReference>
<feature type="transmembrane region" description="Helical" evidence="1">
    <location>
        <begin position="61"/>
        <end position="82"/>
    </location>
</feature>
<evidence type="ECO:0000259" key="5">
    <source>
        <dbReference type="PROSITE" id="PS50887"/>
    </source>
</evidence>
<evidence type="ECO:0000313" key="7">
    <source>
        <dbReference type="Proteomes" id="UP000599312"/>
    </source>
</evidence>
<evidence type="ECO:0000313" key="6">
    <source>
        <dbReference type="EMBL" id="MBF9232686.1"/>
    </source>
</evidence>
<dbReference type="SUPFAM" id="SSF55785">
    <property type="entry name" value="PYP-like sensor domain (PAS domain)"/>
    <property type="match status" value="1"/>
</dbReference>
<dbReference type="InterPro" id="IPR013767">
    <property type="entry name" value="PAS_fold"/>
</dbReference>
<dbReference type="CDD" id="cd01949">
    <property type="entry name" value="GGDEF"/>
    <property type="match status" value="1"/>
</dbReference>
<sequence>MSSQSLPPFGGEFLTPEREAAFQAERLPETLRHVRLLFLLSAALNSLFFISDWRFYGGPHFYAAIPARIVVVLIALACFWTVRSATSFRQAEKSMIAWEWINASAVAVLVSSHSDLALFVVLMLPSIYYLAVPTSFRWSVISGIGCSVLMLLGYMFPEEKSATTTGLLLAMAMLNFALFLVVARSNRLQRMEWAATRAERRANTELVESRTMFETMFKTVPIPMLVVRVDGSILASNDAAIRYMGATAETLGIQTIDELYVNPNDREVFVAAILKDGYVNGFETQVRLADGTIHTVLLAGTSIEIGGVRHIMSGVVDITERKAAEERVWRAASHDPLTGLPNRAFFQSRLEQTLAQAERSGNRVTLLLIDIDNLKTTNDTLGHDAGDLLIKKTATRLNRMMRECDTVARLGGDEFAIVVVEPFPLENVLTLAEQLLADLRRPFTYRDGVLASQASVGIASYPEHDRTPSELMRDADLALSAAKAMGRNRAVVYSTDMRDQLEQRATVARDIQEALRQGQIVPFYQPKIDLRTGKVVGFEALARWHHLDQGLLTPASFQTAFEEPELSIAVGEHILKQVAADIRGWLDQGIDCGRVAVNLSPAQFNWIGLAKRFLEIIHAAGVPTERLSVEITETVFLGRTASHVIAALKEFHDNGIRIALDDFGTGYASLTHLKQFPIDDIKIDQSFVKDLETDSDSAAIVMAVIELGTSLGMEVIAEGVERIGQTNLLREKGCSQAQGNLYSPPMSACQVAQFLRGHEAQCA</sequence>
<proteinExistence type="predicted"/>
<dbReference type="InterPro" id="IPR000014">
    <property type="entry name" value="PAS"/>
</dbReference>
<dbReference type="PROSITE" id="PS50883">
    <property type="entry name" value="EAL"/>
    <property type="match status" value="1"/>
</dbReference>
<feature type="domain" description="EAL" evidence="4">
    <location>
        <begin position="504"/>
        <end position="759"/>
    </location>
</feature>
<dbReference type="NCBIfam" id="TIGR00229">
    <property type="entry name" value="sensory_box"/>
    <property type="match status" value="1"/>
</dbReference>
<dbReference type="InterPro" id="IPR000700">
    <property type="entry name" value="PAS-assoc_C"/>
</dbReference>
<dbReference type="InterPro" id="IPR035965">
    <property type="entry name" value="PAS-like_dom_sf"/>
</dbReference>
<dbReference type="PROSITE" id="PS50113">
    <property type="entry name" value="PAC"/>
    <property type="match status" value="1"/>
</dbReference>
<dbReference type="SMART" id="SM00267">
    <property type="entry name" value="GGDEF"/>
    <property type="match status" value="1"/>
</dbReference>
<evidence type="ECO:0000259" key="2">
    <source>
        <dbReference type="PROSITE" id="PS50112"/>
    </source>
</evidence>